<reference evidence="2 3" key="1">
    <citation type="submission" date="2018-02" db="EMBL/GenBank/DDBJ databases">
        <authorList>
            <person name="Cohen D.B."/>
            <person name="Kent A.D."/>
        </authorList>
    </citation>
    <scope>NUCLEOTIDE SEQUENCE [LARGE SCALE GENOMIC DNA]</scope>
    <source>
        <strain evidence="2 3">CECT 9216</strain>
    </source>
</reference>
<dbReference type="RefSeq" id="WP_072614371.1">
    <property type="nucleotide sequence ID" value="NZ_AP017935.1"/>
</dbReference>
<dbReference type="KEGG" id="lsu:A6B45_09565"/>
<dbReference type="GeneID" id="99675046"/>
<dbReference type="AlphaFoldDB" id="A0A2N9KEQ9"/>
<name>A0A2N9KEQ9_9LACO</name>
<dbReference type="EMBL" id="OKQR01000002">
    <property type="protein sequence ID" value="SPD93687.1"/>
    <property type="molecule type" value="Genomic_DNA"/>
</dbReference>
<evidence type="ECO:0000313" key="1">
    <source>
        <dbReference type="EMBL" id="SPD93687.1"/>
    </source>
</evidence>
<evidence type="ECO:0000313" key="2">
    <source>
        <dbReference type="EMBL" id="SPE09343.1"/>
    </source>
</evidence>
<gene>
    <name evidence="1" type="ORF">LES8486_01346</name>
    <name evidence="2" type="ORF">LES9216_01493</name>
</gene>
<organism evidence="2 3">
    <name type="scientific">Leuconostoc suionicum</name>
    <dbReference type="NCBI Taxonomy" id="1511761"/>
    <lineage>
        <taxon>Bacteria</taxon>
        <taxon>Bacillati</taxon>
        <taxon>Bacillota</taxon>
        <taxon>Bacilli</taxon>
        <taxon>Lactobacillales</taxon>
        <taxon>Lactobacillaceae</taxon>
        <taxon>Leuconostoc</taxon>
    </lineage>
</organism>
<evidence type="ECO:0008006" key="5">
    <source>
        <dbReference type="Google" id="ProtNLM"/>
    </source>
</evidence>
<dbReference type="Proteomes" id="UP000237923">
    <property type="component" value="Unassembled WGS sequence"/>
</dbReference>
<protein>
    <recommendedName>
        <fullName evidence="5">Bacterial Pleckstrin homology domain-containing protein</fullName>
    </recommendedName>
</protein>
<keyword evidence="4" id="KW-1185">Reference proteome</keyword>
<dbReference type="EMBL" id="OKQU01000002">
    <property type="protein sequence ID" value="SPE09343.1"/>
    <property type="molecule type" value="Genomic_DNA"/>
</dbReference>
<accession>A0A2N9KEQ9</accession>
<sequence>MLNKVTIKNHQLLVVPQGINKLAALKNKIEVPIQNVVGASIDTGILNDSKGLRAPETFLPEYWTGSFKKDGEESFFNIKRENKPVVIQLKNEKYTRLILGVNNPEDVVDLINNNTI</sequence>
<proteinExistence type="predicted"/>
<evidence type="ECO:0000313" key="3">
    <source>
        <dbReference type="Proteomes" id="UP000237923"/>
    </source>
</evidence>
<dbReference type="Proteomes" id="UP000239237">
    <property type="component" value="Unassembled WGS sequence"/>
</dbReference>
<reference evidence="1 4" key="2">
    <citation type="submission" date="2018-02" db="EMBL/GenBank/DDBJ databases">
        <authorList>
            <person name="Rodrigo-Torres L."/>
            <person name="Arahal R. D."/>
            <person name="Lucena T."/>
        </authorList>
    </citation>
    <scope>NUCLEOTIDE SEQUENCE [LARGE SCALE GENOMIC DNA]</scope>
    <source>
        <strain evidence="1 4">CECT 8486</strain>
    </source>
</reference>
<evidence type="ECO:0000313" key="4">
    <source>
        <dbReference type="Proteomes" id="UP000239237"/>
    </source>
</evidence>